<gene>
    <name evidence="1" type="ORF">M378DRAFT_592081</name>
</gene>
<organism evidence="1 2">
    <name type="scientific">Amanita muscaria (strain Koide BX008)</name>
    <dbReference type="NCBI Taxonomy" id="946122"/>
    <lineage>
        <taxon>Eukaryota</taxon>
        <taxon>Fungi</taxon>
        <taxon>Dikarya</taxon>
        <taxon>Basidiomycota</taxon>
        <taxon>Agaricomycotina</taxon>
        <taxon>Agaricomycetes</taxon>
        <taxon>Agaricomycetidae</taxon>
        <taxon>Agaricales</taxon>
        <taxon>Pluteineae</taxon>
        <taxon>Amanitaceae</taxon>
        <taxon>Amanita</taxon>
    </lineage>
</organism>
<dbReference type="AlphaFoldDB" id="A0A0C2X6D3"/>
<keyword evidence="2" id="KW-1185">Reference proteome</keyword>
<dbReference type="HOGENOM" id="CLU_2996095_0_0_1"/>
<dbReference type="Proteomes" id="UP000054549">
    <property type="component" value="Unassembled WGS sequence"/>
</dbReference>
<dbReference type="InParanoid" id="A0A0C2X6D3"/>
<protein>
    <submittedName>
        <fullName evidence="1">Uncharacterized protein</fullName>
    </submittedName>
</protein>
<proteinExistence type="predicted"/>
<accession>A0A0C2X6D3</accession>
<evidence type="ECO:0000313" key="1">
    <source>
        <dbReference type="EMBL" id="KIL64298.1"/>
    </source>
</evidence>
<dbReference type="EMBL" id="KN818250">
    <property type="protein sequence ID" value="KIL64298.1"/>
    <property type="molecule type" value="Genomic_DNA"/>
</dbReference>
<reference evidence="1 2" key="1">
    <citation type="submission" date="2014-04" db="EMBL/GenBank/DDBJ databases">
        <title>Evolutionary Origins and Diversification of the Mycorrhizal Mutualists.</title>
        <authorList>
            <consortium name="DOE Joint Genome Institute"/>
            <consortium name="Mycorrhizal Genomics Consortium"/>
            <person name="Kohler A."/>
            <person name="Kuo A."/>
            <person name="Nagy L.G."/>
            <person name="Floudas D."/>
            <person name="Copeland A."/>
            <person name="Barry K.W."/>
            <person name="Cichocki N."/>
            <person name="Veneault-Fourrey C."/>
            <person name="LaButti K."/>
            <person name="Lindquist E.A."/>
            <person name="Lipzen A."/>
            <person name="Lundell T."/>
            <person name="Morin E."/>
            <person name="Murat C."/>
            <person name="Riley R."/>
            <person name="Ohm R."/>
            <person name="Sun H."/>
            <person name="Tunlid A."/>
            <person name="Henrissat B."/>
            <person name="Grigoriev I.V."/>
            <person name="Hibbett D.S."/>
            <person name="Martin F."/>
        </authorList>
    </citation>
    <scope>NUCLEOTIDE SEQUENCE [LARGE SCALE GENOMIC DNA]</scope>
    <source>
        <strain evidence="1 2">Koide BX008</strain>
    </source>
</reference>
<sequence length="57" mass="6378">MHPYTAYRPNSVLCCPRPFPGSLALIASADTHSRSRPIPKRFSILVPHSSYFGVSYQ</sequence>
<name>A0A0C2X6D3_AMAMK</name>
<evidence type="ECO:0000313" key="2">
    <source>
        <dbReference type="Proteomes" id="UP000054549"/>
    </source>
</evidence>